<protein>
    <submittedName>
        <fullName evidence="1">Uncharacterized protein</fullName>
    </submittedName>
</protein>
<reference evidence="1" key="1">
    <citation type="submission" date="2020-03" db="EMBL/GenBank/DDBJ databases">
        <title>The deep terrestrial virosphere.</title>
        <authorList>
            <person name="Holmfeldt K."/>
            <person name="Nilsson E."/>
            <person name="Simone D."/>
            <person name="Lopez-Fernandez M."/>
            <person name="Wu X."/>
            <person name="de Brujin I."/>
            <person name="Lundin D."/>
            <person name="Andersson A."/>
            <person name="Bertilsson S."/>
            <person name="Dopson M."/>
        </authorList>
    </citation>
    <scope>NUCLEOTIDE SEQUENCE</scope>
    <source>
        <strain evidence="1">MM415B02746</strain>
    </source>
</reference>
<sequence>MRYWKRIDTEGLITTVESYSHELDIDGAIEITEQEFNGYLSSSPVIEPQPPKSTHLATLVSVTIDTRPARVKRIWQGRDYFFDCYVTQTVKDEYTSGKIAIGDYVIVHFDNEMNEQIVTAKVYKSW</sequence>
<dbReference type="EMBL" id="MT142785">
    <property type="protein sequence ID" value="QJA88526.1"/>
    <property type="molecule type" value="Genomic_DNA"/>
</dbReference>
<gene>
    <name evidence="1" type="ORF">MM415B02746_0012</name>
</gene>
<organism evidence="1">
    <name type="scientific">viral metagenome</name>
    <dbReference type="NCBI Taxonomy" id="1070528"/>
    <lineage>
        <taxon>unclassified sequences</taxon>
        <taxon>metagenomes</taxon>
        <taxon>organismal metagenomes</taxon>
    </lineage>
</organism>
<proteinExistence type="predicted"/>
<dbReference type="AlphaFoldDB" id="A0A6M3L1X5"/>
<accession>A0A6M3L1X5</accession>
<name>A0A6M3L1X5_9ZZZZ</name>
<evidence type="ECO:0000313" key="1">
    <source>
        <dbReference type="EMBL" id="QJA88526.1"/>
    </source>
</evidence>